<evidence type="ECO:0000256" key="1">
    <source>
        <dbReference type="SAM" id="MobiDB-lite"/>
    </source>
</evidence>
<feature type="compositionally biased region" description="Basic and acidic residues" evidence="1">
    <location>
        <begin position="21"/>
        <end position="33"/>
    </location>
</feature>
<keyword evidence="3" id="KW-1185">Reference proteome</keyword>
<accession>A0A6G1D2Y5</accession>
<evidence type="ECO:0000313" key="2">
    <source>
        <dbReference type="EMBL" id="KAF0907058.1"/>
    </source>
</evidence>
<organism evidence="2 3">
    <name type="scientific">Oryza meyeriana var. granulata</name>
    <dbReference type="NCBI Taxonomy" id="110450"/>
    <lineage>
        <taxon>Eukaryota</taxon>
        <taxon>Viridiplantae</taxon>
        <taxon>Streptophyta</taxon>
        <taxon>Embryophyta</taxon>
        <taxon>Tracheophyta</taxon>
        <taxon>Spermatophyta</taxon>
        <taxon>Magnoliopsida</taxon>
        <taxon>Liliopsida</taxon>
        <taxon>Poales</taxon>
        <taxon>Poaceae</taxon>
        <taxon>BOP clade</taxon>
        <taxon>Oryzoideae</taxon>
        <taxon>Oryzeae</taxon>
        <taxon>Oryzinae</taxon>
        <taxon>Oryza</taxon>
        <taxon>Oryza meyeriana</taxon>
    </lineage>
</organism>
<dbReference type="EMBL" id="SPHZ02000007">
    <property type="protein sequence ID" value="KAF0907058.1"/>
    <property type="molecule type" value="Genomic_DNA"/>
</dbReference>
<dbReference type="Proteomes" id="UP000479710">
    <property type="component" value="Unassembled WGS sequence"/>
</dbReference>
<evidence type="ECO:0000313" key="3">
    <source>
        <dbReference type="Proteomes" id="UP000479710"/>
    </source>
</evidence>
<gene>
    <name evidence="2" type="ORF">E2562_014663</name>
</gene>
<comment type="caution">
    <text evidence="2">The sequence shown here is derived from an EMBL/GenBank/DDBJ whole genome shotgun (WGS) entry which is preliminary data.</text>
</comment>
<feature type="region of interest" description="Disordered" evidence="1">
    <location>
        <begin position="1"/>
        <end position="34"/>
    </location>
</feature>
<sequence length="82" mass="9772">MRSWKWGRKMREGRPTSGRRAAVEDDGGGRTERSGTFQKLPLWARRHPLRRWGGLNRGLGWAWLEKRWAEDMRPAKWQVIDE</sequence>
<protein>
    <submittedName>
        <fullName evidence="2">Uncharacterized protein</fullName>
    </submittedName>
</protein>
<reference evidence="2 3" key="1">
    <citation type="submission" date="2019-11" db="EMBL/GenBank/DDBJ databases">
        <title>Whole genome sequence of Oryza granulata.</title>
        <authorList>
            <person name="Li W."/>
        </authorList>
    </citation>
    <scope>NUCLEOTIDE SEQUENCE [LARGE SCALE GENOMIC DNA]</scope>
    <source>
        <strain evidence="3">cv. Menghai</strain>
        <tissue evidence="2">Leaf</tissue>
    </source>
</reference>
<dbReference type="AlphaFoldDB" id="A0A6G1D2Y5"/>
<name>A0A6G1D2Y5_9ORYZ</name>
<proteinExistence type="predicted"/>